<evidence type="ECO:0000313" key="5">
    <source>
        <dbReference type="Proteomes" id="UP000268829"/>
    </source>
</evidence>
<dbReference type="EMBL" id="RHHS01000037">
    <property type="protein sequence ID" value="RNB55104.1"/>
    <property type="molecule type" value="Genomic_DNA"/>
</dbReference>
<keyword evidence="2" id="KW-0732">Signal</keyword>
<gene>
    <name evidence="4" type="ORF">EDM57_15850</name>
</gene>
<dbReference type="Gene3D" id="3.40.50.880">
    <property type="match status" value="1"/>
</dbReference>
<evidence type="ECO:0000313" key="4">
    <source>
        <dbReference type="EMBL" id="RNB55104.1"/>
    </source>
</evidence>
<feature type="transmembrane region" description="Helical" evidence="1">
    <location>
        <begin position="391"/>
        <end position="414"/>
    </location>
</feature>
<dbReference type="RefSeq" id="WP_122905664.1">
    <property type="nucleotide sequence ID" value="NZ_RHHS01000037.1"/>
</dbReference>
<proteinExistence type="predicted"/>
<organism evidence="4 5">
    <name type="scientific">Brevibacillus gelatini</name>
    <dbReference type="NCBI Taxonomy" id="1655277"/>
    <lineage>
        <taxon>Bacteria</taxon>
        <taxon>Bacillati</taxon>
        <taxon>Bacillota</taxon>
        <taxon>Bacilli</taxon>
        <taxon>Bacillales</taxon>
        <taxon>Paenibacillaceae</taxon>
        <taxon>Brevibacillus</taxon>
    </lineage>
</organism>
<keyword evidence="1" id="KW-0812">Transmembrane</keyword>
<name>A0A3M8AV72_9BACL</name>
<feature type="signal peptide" evidence="2">
    <location>
        <begin position="1"/>
        <end position="27"/>
    </location>
</feature>
<keyword evidence="5" id="KW-1185">Reference proteome</keyword>
<feature type="domain" description="DUF7408" evidence="3">
    <location>
        <begin position="188"/>
        <end position="304"/>
    </location>
</feature>
<dbReference type="OrthoDB" id="137965at2"/>
<comment type="caution">
    <text evidence="4">The sequence shown here is derived from an EMBL/GenBank/DDBJ whole genome shotgun (WGS) entry which is preliminary data.</text>
</comment>
<reference evidence="4 5" key="1">
    <citation type="submission" date="2018-10" db="EMBL/GenBank/DDBJ databases">
        <title>Phylogenomics of Brevibacillus.</title>
        <authorList>
            <person name="Dunlap C."/>
        </authorList>
    </citation>
    <scope>NUCLEOTIDE SEQUENCE [LARGE SCALE GENOMIC DNA]</scope>
    <source>
        <strain evidence="4 5">DSM 100115</strain>
    </source>
</reference>
<keyword evidence="1" id="KW-0472">Membrane</keyword>
<accession>A0A3M8AV72</accession>
<feature type="transmembrane region" description="Helical" evidence="1">
    <location>
        <begin position="362"/>
        <end position="384"/>
    </location>
</feature>
<dbReference type="InterPro" id="IPR055831">
    <property type="entry name" value="DUF7408"/>
</dbReference>
<sequence>MKTTKCKRWLLSACAFLLLLVWGQAHPAISLAEGAIQLAVSAGIDGVYREEGLVPVAVTVTNGGADVEGNLMVATGERGANQFSVAYYQPVSIARGTTKQVTIMVPGSEITGSTYVALMEKDNIVAQAPLGGKPYSNHTLMIGVLAQNADTANFLGTLPKDSFPDDVKTVAMKPEHIPTSGVQLQMLNMLVLNNFALDSLNEQQIQAIRDWTKAGGKLVLAGGAHYRKTAGALADLSPVEVNQVTSVKTLASMKAEKTNPISLTAPFTVSSGTVKAGKVLYSEGAIPLFAVHSVGEGKVLYVAYDLAEEPVASWAGNGRFWSDLLHKAFGSSLFDSKRSTIDRIWPLQEAAAMNPALKIPDVSWFVLFFVVYALIAGPILFFILRAWRKQSYMWVIVPSLSIITGIGIFSFGAMQRGAGVLVHQTSFVQLQNDGQAKVNGVTSFFVPNNGDYRLIVKGQGQARPLREQERGDQIPKIWASMQADQTEVEFRDVEFWSTRKVATEHTIFDAGSFESNLSYTEGALKGTVTNKTRFALRDVTIFSGRQMQEIPELAPGATVEVNLPFQPSAQARYGSRQSYAMQALPAHLRSLQDEQVREQIMIEMLEVTGRTSNQSEIVRIVGWTDQPVVDAAVQSEDVKTNSIALVTSGLKVQPSKDGHVYYPTGTFDVTMVGSSVPVDEGGDGYFLTAGDITFDINLSQEGKKLEIANVYLYTWSDDGTSFAKEVYNWQTKTYEPYEKAFNNNVMTGDKAAHYVSADGMLRIKFSHQLPEMRHIGIPNVSVEGKVSQL</sequence>
<feature type="chain" id="PRO_5017977851" description="DUF7408 domain-containing protein" evidence="2">
    <location>
        <begin position="28"/>
        <end position="789"/>
    </location>
</feature>
<dbReference type="SUPFAM" id="SSF52317">
    <property type="entry name" value="Class I glutamine amidotransferase-like"/>
    <property type="match status" value="1"/>
</dbReference>
<dbReference type="InterPro" id="IPR029062">
    <property type="entry name" value="Class_I_gatase-like"/>
</dbReference>
<dbReference type="Pfam" id="PF24157">
    <property type="entry name" value="DUF7408"/>
    <property type="match status" value="1"/>
</dbReference>
<dbReference type="AlphaFoldDB" id="A0A3M8AV72"/>
<keyword evidence="1" id="KW-1133">Transmembrane helix</keyword>
<protein>
    <recommendedName>
        <fullName evidence="3">DUF7408 domain-containing protein</fullName>
    </recommendedName>
</protein>
<evidence type="ECO:0000256" key="2">
    <source>
        <dbReference type="SAM" id="SignalP"/>
    </source>
</evidence>
<evidence type="ECO:0000259" key="3">
    <source>
        <dbReference type="Pfam" id="PF24157"/>
    </source>
</evidence>
<dbReference type="Proteomes" id="UP000268829">
    <property type="component" value="Unassembled WGS sequence"/>
</dbReference>
<evidence type="ECO:0000256" key="1">
    <source>
        <dbReference type="SAM" id="Phobius"/>
    </source>
</evidence>